<organism evidence="2 3">
    <name type="scientific">Calocera viscosa (strain TUFC12733)</name>
    <dbReference type="NCBI Taxonomy" id="1330018"/>
    <lineage>
        <taxon>Eukaryota</taxon>
        <taxon>Fungi</taxon>
        <taxon>Dikarya</taxon>
        <taxon>Basidiomycota</taxon>
        <taxon>Agaricomycotina</taxon>
        <taxon>Dacrymycetes</taxon>
        <taxon>Dacrymycetales</taxon>
        <taxon>Dacrymycetaceae</taxon>
        <taxon>Calocera</taxon>
    </lineage>
</organism>
<protein>
    <submittedName>
        <fullName evidence="2">Glycoside hydrolase family 5 protein</fullName>
    </submittedName>
</protein>
<feature type="region of interest" description="Disordered" evidence="1">
    <location>
        <begin position="1"/>
        <end position="21"/>
    </location>
</feature>
<evidence type="ECO:0000256" key="1">
    <source>
        <dbReference type="SAM" id="MobiDB-lite"/>
    </source>
</evidence>
<dbReference type="AlphaFoldDB" id="A0A167L039"/>
<dbReference type="Proteomes" id="UP000076738">
    <property type="component" value="Unassembled WGS sequence"/>
</dbReference>
<proteinExistence type="predicted"/>
<feature type="region of interest" description="Disordered" evidence="1">
    <location>
        <begin position="312"/>
        <end position="336"/>
    </location>
</feature>
<dbReference type="OrthoDB" id="3053908at2759"/>
<dbReference type="EMBL" id="KV417290">
    <property type="protein sequence ID" value="KZO95198.1"/>
    <property type="molecule type" value="Genomic_DNA"/>
</dbReference>
<evidence type="ECO:0000313" key="3">
    <source>
        <dbReference type="Proteomes" id="UP000076738"/>
    </source>
</evidence>
<sequence>MKERVKRYRRRRAEQQAGLQGSEAQPFLDFVFSDDESTSFSESEDSDVICVAQPTVVSTNIAELSRPYRAFKMSRRPPHKKRQVETSAKNVNWQAPFLWQQITAAPKAVGWSPTAFYRELCRVNPDVFEDRLRPSTIWRWINQPDGVGWTAAMLAASSHGHVLVYNKAGSHRVLAPFPDVVEAIKLQLMRLREVGLPVSAFTARGIIYAPRARVEGMNVQDYLQEHWIEAFGRLADAIAGVPAHCRAGEGQGRGGGGGQAGDGGIRRGLAEQLTQLKGDALGGLSSQDSGGPEYPAVIGEIGIPFDMNDGASYRGAGKGEASRRKRWTRLSTRATG</sequence>
<name>A0A167L039_CALVF</name>
<keyword evidence="3" id="KW-1185">Reference proteome</keyword>
<dbReference type="STRING" id="1330018.A0A167L039"/>
<dbReference type="GO" id="GO:0016787">
    <property type="term" value="F:hydrolase activity"/>
    <property type="evidence" value="ECO:0007669"/>
    <property type="project" value="UniProtKB-KW"/>
</dbReference>
<accession>A0A167L039</accession>
<reference evidence="2 3" key="1">
    <citation type="journal article" date="2016" name="Mol. Biol. Evol.">
        <title>Comparative Genomics of Early-Diverging Mushroom-Forming Fungi Provides Insights into the Origins of Lignocellulose Decay Capabilities.</title>
        <authorList>
            <person name="Nagy L.G."/>
            <person name="Riley R."/>
            <person name="Tritt A."/>
            <person name="Adam C."/>
            <person name="Daum C."/>
            <person name="Floudas D."/>
            <person name="Sun H."/>
            <person name="Yadav J.S."/>
            <person name="Pangilinan J."/>
            <person name="Larsson K.H."/>
            <person name="Matsuura K."/>
            <person name="Barry K."/>
            <person name="Labutti K."/>
            <person name="Kuo R."/>
            <person name="Ohm R.A."/>
            <person name="Bhattacharya S.S."/>
            <person name="Shirouzu T."/>
            <person name="Yoshinaga Y."/>
            <person name="Martin F.M."/>
            <person name="Grigoriev I.V."/>
            <person name="Hibbett D.S."/>
        </authorList>
    </citation>
    <scope>NUCLEOTIDE SEQUENCE [LARGE SCALE GENOMIC DNA]</scope>
    <source>
        <strain evidence="2 3">TUFC12733</strain>
    </source>
</reference>
<evidence type="ECO:0000313" key="2">
    <source>
        <dbReference type="EMBL" id="KZO95198.1"/>
    </source>
</evidence>
<gene>
    <name evidence="2" type="ORF">CALVIDRAFT_599348</name>
</gene>
<feature type="compositionally biased region" description="Basic residues" evidence="1">
    <location>
        <begin position="1"/>
        <end position="12"/>
    </location>
</feature>
<keyword evidence="2" id="KW-0378">Hydrolase</keyword>